<gene>
    <name evidence="1" type="ordered locus">SL003B_3880</name>
</gene>
<sequence length="213" mass="22841">MAHRSIAAHIPTLAGPSFQRLSKDEIVLAEVVAMPDRPAEPSSEERLAAEYARGRADALAEARAEAEAILASERQALEAAAEAERCRFEADFAERLGADLAACMAELERQLADAIARCLEPVIEQAMVERTVDAFSATLSDLLSGSEAPTIVVSGPAALLQRLSEGLGAAGRAAVRLDPSNDVELRCVLDDTTVETQLADWLSEFHMAREQQS</sequence>
<dbReference type="HOGENOM" id="CLU_1293340_0_0_5"/>
<keyword evidence="2" id="KW-1185">Reference proteome</keyword>
<organism evidence="1 2">
    <name type="scientific">Polymorphum gilvum (strain LMG 25793 / CGMCC 1.9160 / SL003B-26A1)</name>
    <dbReference type="NCBI Taxonomy" id="991905"/>
    <lineage>
        <taxon>Bacteria</taxon>
        <taxon>Pseudomonadati</taxon>
        <taxon>Pseudomonadota</taxon>
        <taxon>Alphaproteobacteria</taxon>
        <taxon>Rhodobacterales</taxon>
        <taxon>Paracoccaceae</taxon>
        <taxon>Polymorphum</taxon>
    </lineage>
</organism>
<dbReference type="OrthoDB" id="7677041at2"/>
<dbReference type="Proteomes" id="UP000008130">
    <property type="component" value="Chromosome"/>
</dbReference>
<protein>
    <submittedName>
        <fullName evidence="1">Uncharacterized protein</fullName>
    </submittedName>
</protein>
<dbReference type="STRING" id="991905.SL003B_3880"/>
<dbReference type="eggNOG" id="ENOG50332YW">
    <property type="taxonomic scope" value="Bacteria"/>
</dbReference>
<proteinExistence type="predicted"/>
<name>F2J5D0_POLGS</name>
<reference evidence="1 2" key="1">
    <citation type="journal article" date="2011" name="J. Bacteriol.">
        <title>Complete genome sequence of Polymorphum gilvum SL003B-26A1T, a crude oil-degrading bacterium from oil-polluted saline soil.</title>
        <authorList>
            <person name="Li S.G."/>
            <person name="Tang Y.Q."/>
            <person name="Nie Y."/>
            <person name="Cai M."/>
            <person name="Wu X.L."/>
        </authorList>
    </citation>
    <scope>NUCLEOTIDE SEQUENCE [LARGE SCALE GENOMIC DNA]</scope>
    <source>
        <strain evidence="2">LMG 25793 / CGMCC 1.9160 / SL003B-26A1</strain>
    </source>
</reference>
<dbReference type="RefSeq" id="WP_013654609.1">
    <property type="nucleotide sequence ID" value="NC_015259.1"/>
</dbReference>
<dbReference type="EMBL" id="CP002568">
    <property type="protein sequence ID" value="ADZ72300.1"/>
    <property type="molecule type" value="Genomic_DNA"/>
</dbReference>
<evidence type="ECO:0000313" key="1">
    <source>
        <dbReference type="EMBL" id="ADZ72300.1"/>
    </source>
</evidence>
<evidence type="ECO:0000313" key="2">
    <source>
        <dbReference type="Proteomes" id="UP000008130"/>
    </source>
</evidence>
<dbReference type="AlphaFoldDB" id="F2J5D0"/>
<dbReference type="KEGG" id="pgv:SL003B_3880"/>
<accession>F2J5D0</accession>